<dbReference type="Pfam" id="PF13560">
    <property type="entry name" value="HTH_31"/>
    <property type="match status" value="1"/>
</dbReference>
<name>A0ABS1EI47_9BURK</name>
<dbReference type="Gene3D" id="1.10.260.40">
    <property type="entry name" value="lambda repressor-like DNA-binding domains"/>
    <property type="match status" value="1"/>
</dbReference>
<gene>
    <name evidence="2" type="ORF">JHL22_15770</name>
</gene>
<dbReference type="EMBL" id="JAENGP010000033">
    <property type="protein sequence ID" value="MBK1782664.1"/>
    <property type="molecule type" value="Genomic_DNA"/>
</dbReference>
<evidence type="ECO:0000259" key="1">
    <source>
        <dbReference type="PROSITE" id="PS50943"/>
    </source>
</evidence>
<feature type="domain" description="HTH cro/C1-type" evidence="1">
    <location>
        <begin position="19"/>
        <end position="49"/>
    </location>
</feature>
<reference evidence="2 3" key="1">
    <citation type="submission" date="2020-12" db="EMBL/GenBank/DDBJ databases">
        <authorList>
            <person name="Lu T."/>
            <person name="Wang Q."/>
            <person name="Han X."/>
        </authorList>
    </citation>
    <scope>NUCLEOTIDE SEQUENCE [LARGE SCALE GENOMIC DNA]</scope>
    <source>
        <strain evidence="2 3">WQ 585</strain>
    </source>
</reference>
<comment type="caution">
    <text evidence="2">The sequence shown here is derived from an EMBL/GenBank/DDBJ whole genome shotgun (WGS) entry which is preliminary data.</text>
</comment>
<evidence type="ECO:0000313" key="2">
    <source>
        <dbReference type="EMBL" id="MBK1782664.1"/>
    </source>
</evidence>
<dbReference type="SMART" id="SM00530">
    <property type="entry name" value="HTH_XRE"/>
    <property type="match status" value="1"/>
</dbReference>
<protein>
    <submittedName>
        <fullName evidence="2">Helix-turn-helix domain-containing protein</fullName>
    </submittedName>
</protein>
<keyword evidence="3" id="KW-1185">Reference proteome</keyword>
<dbReference type="InterPro" id="IPR001387">
    <property type="entry name" value="Cro/C1-type_HTH"/>
</dbReference>
<evidence type="ECO:0000313" key="3">
    <source>
        <dbReference type="Proteomes" id="UP000635316"/>
    </source>
</evidence>
<dbReference type="RefSeq" id="WP_200239549.1">
    <property type="nucleotide sequence ID" value="NZ_JAENGP010000033.1"/>
</dbReference>
<sequence length="105" mass="12091">MALMILTEHEILAELGERLREHRLRQNIRQKELAVRSGVSESAIKKLESTGQGTMLNFMKVVYALRLEQEVLALFKIQPVSIAQMEALQAPLRQRARPARRKKTK</sequence>
<dbReference type="CDD" id="cd00093">
    <property type="entry name" value="HTH_XRE"/>
    <property type="match status" value="1"/>
</dbReference>
<dbReference type="SUPFAM" id="SSF47413">
    <property type="entry name" value="lambda repressor-like DNA-binding domains"/>
    <property type="match status" value="1"/>
</dbReference>
<dbReference type="Proteomes" id="UP000635316">
    <property type="component" value="Unassembled WGS sequence"/>
</dbReference>
<dbReference type="PROSITE" id="PS50943">
    <property type="entry name" value="HTH_CROC1"/>
    <property type="match status" value="1"/>
</dbReference>
<accession>A0ABS1EI47</accession>
<dbReference type="InterPro" id="IPR010982">
    <property type="entry name" value="Lambda_DNA-bd_dom_sf"/>
</dbReference>
<organism evidence="2 3">
    <name type="scientific">Advenella mandrilli</name>
    <dbReference type="NCBI Taxonomy" id="2800330"/>
    <lineage>
        <taxon>Bacteria</taxon>
        <taxon>Pseudomonadati</taxon>
        <taxon>Pseudomonadota</taxon>
        <taxon>Betaproteobacteria</taxon>
        <taxon>Burkholderiales</taxon>
        <taxon>Alcaligenaceae</taxon>
    </lineage>
</organism>
<proteinExistence type="predicted"/>